<gene>
    <name evidence="7" type="ORF">FHS82_002377</name>
</gene>
<proteinExistence type="inferred from homology"/>
<keyword evidence="3" id="KW-0843">Virulence</keyword>
<keyword evidence="8" id="KW-1185">Reference proteome</keyword>
<comment type="similarity">
    <text evidence="4">Belongs to the SctE/SipB/YopB family.</text>
</comment>
<feature type="transmembrane region" description="Helical" evidence="5">
    <location>
        <begin position="206"/>
        <end position="229"/>
    </location>
</feature>
<evidence type="ECO:0000256" key="1">
    <source>
        <dbReference type="ARBA" id="ARBA00004551"/>
    </source>
</evidence>
<feature type="domain" description="Translocator protein BipB-like C-terminal" evidence="6">
    <location>
        <begin position="92"/>
        <end position="199"/>
    </location>
</feature>
<sequence>MSTTLTNQAVTSRGVSDSATVVPTVTGEVTETTVGAGVATQAGAVPDAQAQQVAAGVLAALNFQSLLASINEKLPRINNDDTAVLILQVASAIDKNQKLIQEESVKNASAKRRDDIAEYGDKLRKALEAQEKAASKSFFGKLFSRIASYISGALMVAVGGALAATGVATLAGGIMIGVGALMIADQITKDATGSGIGAKLGRYGDLVFSLGLAAASVAAAALTGGSTLATAVTATSSVINGVVQVASAGINLDAALAQVDATKQQAETKEFEAKTQAEQSFTDLVLQILVETSKRINGIIDAGSEAINERGNVLSRAKLTA</sequence>
<keyword evidence="5" id="KW-0472">Membrane</keyword>
<comment type="caution">
    <text evidence="7">The sequence shown here is derived from an EMBL/GenBank/DDBJ whole genome shotgun (WGS) entry which is preliminary data.</text>
</comment>
<keyword evidence="2" id="KW-1043">Host membrane</keyword>
<dbReference type="Pfam" id="PF04888">
    <property type="entry name" value="SseC"/>
    <property type="match status" value="1"/>
</dbReference>
<keyword evidence="5" id="KW-1133">Transmembrane helix</keyword>
<keyword evidence="5" id="KW-0812">Transmembrane</keyword>
<dbReference type="EMBL" id="JAASQI010000005">
    <property type="protein sequence ID" value="NIJ58529.1"/>
    <property type="molecule type" value="Genomic_DNA"/>
</dbReference>
<name>A0ABX0V1T7_9HYPH</name>
<evidence type="ECO:0000256" key="5">
    <source>
        <dbReference type="SAM" id="Phobius"/>
    </source>
</evidence>
<evidence type="ECO:0000313" key="8">
    <source>
        <dbReference type="Proteomes" id="UP001429580"/>
    </source>
</evidence>
<evidence type="ECO:0000256" key="4">
    <source>
        <dbReference type="ARBA" id="ARBA00035640"/>
    </source>
</evidence>
<evidence type="ECO:0000256" key="2">
    <source>
        <dbReference type="ARBA" id="ARBA00022870"/>
    </source>
</evidence>
<dbReference type="Proteomes" id="UP001429580">
    <property type="component" value="Unassembled WGS sequence"/>
</dbReference>
<evidence type="ECO:0000259" key="6">
    <source>
        <dbReference type="Pfam" id="PF04888"/>
    </source>
</evidence>
<accession>A0ABX0V1T7</accession>
<dbReference type="InterPro" id="IPR006972">
    <property type="entry name" value="BipB-like_C"/>
</dbReference>
<reference evidence="7 8" key="1">
    <citation type="submission" date="2020-03" db="EMBL/GenBank/DDBJ databases">
        <title>Genomic Encyclopedia of Type Strains, Phase IV (KMG-IV): sequencing the most valuable type-strain genomes for metagenomic binning, comparative biology and taxonomic classification.</title>
        <authorList>
            <person name="Goeker M."/>
        </authorList>
    </citation>
    <scope>NUCLEOTIDE SEQUENCE [LARGE SCALE GENOMIC DNA]</scope>
    <source>
        <strain evidence="7 8">DSM 103870</strain>
    </source>
</reference>
<evidence type="ECO:0000313" key="7">
    <source>
        <dbReference type="EMBL" id="NIJ58529.1"/>
    </source>
</evidence>
<protein>
    <recommendedName>
        <fullName evidence="6">Translocator protein BipB-like C-terminal domain-containing protein</fullName>
    </recommendedName>
</protein>
<dbReference type="RefSeq" id="WP_166952954.1">
    <property type="nucleotide sequence ID" value="NZ_JAASQI010000005.1"/>
</dbReference>
<comment type="subcellular location">
    <subcellularLocation>
        <location evidence="1">Host membrane</location>
    </subcellularLocation>
</comment>
<evidence type="ECO:0000256" key="3">
    <source>
        <dbReference type="ARBA" id="ARBA00023026"/>
    </source>
</evidence>
<organism evidence="7 8">
    <name type="scientific">Pseudochelatococcus lubricantis</name>
    <dbReference type="NCBI Taxonomy" id="1538102"/>
    <lineage>
        <taxon>Bacteria</taxon>
        <taxon>Pseudomonadati</taxon>
        <taxon>Pseudomonadota</taxon>
        <taxon>Alphaproteobacteria</taxon>
        <taxon>Hyphomicrobiales</taxon>
        <taxon>Chelatococcaceae</taxon>
        <taxon>Pseudochelatococcus</taxon>
    </lineage>
</organism>